<dbReference type="Pfam" id="PF04258">
    <property type="entry name" value="Peptidase_A22B"/>
    <property type="match status" value="1"/>
</dbReference>
<comment type="caution">
    <text evidence="2">The sequence shown here is derived from an EMBL/GenBank/DDBJ whole genome shotgun (WGS) entry which is preliminary data.</text>
</comment>
<name>A0ABN8C9J8_9STRA</name>
<keyword evidence="1" id="KW-1133">Transmembrane helix</keyword>
<dbReference type="InterPro" id="IPR007369">
    <property type="entry name" value="Peptidase_A22B_SPP"/>
</dbReference>
<feature type="transmembrane region" description="Helical" evidence="1">
    <location>
        <begin position="20"/>
        <end position="40"/>
    </location>
</feature>
<dbReference type="PANTHER" id="PTHR12174:SF75">
    <property type="entry name" value="SIGNAL PEPTIDE PEPTIDASE-LIKE 2"/>
    <property type="match status" value="1"/>
</dbReference>
<dbReference type="Proteomes" id="UP001157938">
    <property type="component" value="Unassembled WGS sequence"/>
</dbReference>
<evidence type="ECO:0000313" key="3">
    <source>
        <dbReference type="Proteomes" id="UP001157938"/>
    </source>
</evidence>
<evidence type="ECO:0000313" key="2">
    <source>
        <dbReference type="EMBL" id="CAH0489103.1"/>
    </source>
</evidence>
<accession>A0ABN8C9J8</accession>
<feature type="transmembrane region" description="Helical" evidence="1">
    <location>
        <begin position="100"/>
        <end position="122"/>
    </location>
</feature>
<proteinExistence type="predicted"/>
<gene>
    <name evidence="2" type="ORF">PFR001_LOCUS4541</name>
</gene>
<protein>
    <submittedName>
        <fullName evidence="2">Uncharacterized protein</fullName>
    </submittedName>
</protein>
<organism evidence="2 3">
    <name type="scientific">Peronospora farinosa</name>
    <dbReference type="NCBI Taxonomy" id="134698"/>
    <lineage>
        <taxon>Eukaryota</taxon>
        <taxon>Sar</taxon>
        <taxon>Stramenopiles</taxon>
        <taxon>Oomycota</taxon>
        <taxon>Peronosporomycetes</taxon>
        <taxon>Peronosporales</taxon>
        <taxon>Peronosporaceae</taxon>
        <taxon>Peronospora</taxon>
    </lineage>
</organism>
<dbReference type="EMBL" id="CAKLBC010000994">
    <property type="protein sequence ID" value="CAH0489103.1"/>
    <property type="molecule type" value="Genomic_DNA"/>
</dbReference>
<evidence type="ECO:0000256" key="1">
    <source>
        <dbReference type="SAM" id="Phobius"/>
    </source>
</evidence>
<keyword evidence="1" id="KW-0472">Membrane</keyword>
<reference evidence="2 3" key="1">
    <citation type="submission" date="2021-11" db="EMBL/GenBank/DDBJ databases">
        <authorList>
            <person name="Islam A."/>
            <person name="Islam S."/>
            <person name="Flora M.S."/>
            <person name="Rahman M."/>
            <person name="Ziaur R.M."/>
            <person name="Epstein J.H."/>
            <person name="Hassan M."/>
            <person name="Klassen M."/>
            <person name="Woodard K."/>
            <person name="Webb A."/>
            <person name="Webby R.J."/>
            <person name="El Zowalaty M.E."/>
        </authorList>
    </citation>
    <scope>NUCLEOTIDE SEQUENCE [LARGE SCALE GENOMIC DNA]</scope>
    <source>
        <strain evidence="2">Pf1</strain>
    </source>
</reference>
<keyword evidence="1" id="KW-0812">Transmembrane</keyword>
<keyword evidence="3" id="KW-1185">Reference proteome</keyword>
<feature type="transmembrane region" description="Helical" evidence="1">
    <location>
        <begin position="128"/>
        <end position="145"/>
    </location>
</feature>
<dbReference type="PANTHER" id="PTHR12174">
    <property type="entry name" value="SIGNAL PEPTIDE PEPTIDASE"/>
    <property type="match status" value="1"/>
</dbReference>
<sequence>MPILLRVPKLLDWRAGSSLLGLGDIVLPGLLLVFCARYDYATRGQLFGRLVPPHGKMYDQRLTCTTLNGLPSTTSGGNPNLDVLGAELGTKEYYPCRRGLFCLLIWGYTIGLLLANIGVVATGIDQPALMYLVPCTLGVLVIVGWRRGILSKLWFGPPELIPGYAHLEITTIGGLDIYDATRLRGLSNEPSKNAPSELFLLEQHQVGTDTPLSGGSYEMNKDTWVGRDSQQYCGKHNR</sequence>